<dbReference type="InterPro" id="IPR015590">
    <property type="entry name" value="Aldehyde_DH_dom"/>
</dbReference>
<gene>
    <name evidence="4" type="ORF">SAMN05444336_108138</name>
</gene>
<dbReference type="EMBL" id="FNMZ01000008">
    <property type="protein sequence ID" value="SDX69587.1"/>
    <property type="molecule type" value="Genomic_DNA"/>
</dbReference>
<protein>
    <submittedName>
        <fullName evidence="4">Aldehyde dehydrogenase (NAD+)</fullName>
    </submittedName>
</protein>
<evidence type="ECO:0000259" key="3">
    <source>
        <dbReference type="Pfam" id="PF00171"/>
    </source>
</evidence>
<evidence type="ECO:0000313" key="4">
    <source>
        <dbReference type="EMBL" id="SDX69587.1"/>
    </source>
</evidence>
<dbReference type="InterPro" id="IPR016161">
    <property type="entry name" value="Ald_DH/histidinol_DH"/>
</dbReference>
<name>A0A1H3DTB7_9RHOB</name>
<dbReference type="PANTHER" id="PTHR42804">
    <property type="entry name" value="ALDEHYDE DEHYDROGENASE"/>
    <property type="match status" value="1"/>
</dbReference>
<evidence type="ECO:0000256" key="1">
    <source>
        <dbReference type="ARBA" id="ARBA00009986"/>
    </source>
</evidence>
<dbReference type="Gene3D" id="3.40.605.10">
    <property type="entry name" value="Aldehyde Dehydrogenase, Chain A, domain 1"/>
    <property type="match status" value="1"/>
</dbReference>
<keyword evidence="2" id="KW-0560">Oxidoreductase</keyword>
<dbReference type="InterPro" id="IPR016163">
    <property type="entry name" value="Ald_DH_C"/>
</dbReference>
<dbReference type="AlphaFoldDB" id="A0A1H3DTB7"/>
<dbReference type="Gene3D" id="3.40.309.10">
    <property type="entry name" value="Aldehyde Dehydrogenase, Chain A, domain 2"/>
    <property type="match status" value="1"/>
</dbReference>
<dbReference type="Proteomes" id="UP000199118">
    <property type="component" value="Unassembled WGS sequence"/>
</dbReference>
<dbReference type="STRING" id="356660.SAMN05444336_108138"/>
<proteinExistence type="inferred from homology"/>
<dbReference type="PANTHER" id="PTHR42804:SF1">
    <property type="entry name" value="ALDEHYDE DEHYDROGENASE-RELATED"/>
    <property type="match status" value="1"/>
</dbReference>
<feature type="domain" description="Aldehyde dehydrogenase" evidence="3">
    <location>
        <begin position="19"/>
        <end position="476"/>
    </location>
</feature>
<keyword evidence="5" id="KW-1185">Reference proteome</keyword>
<dbReference type="FunFam" id="3.40.605.10:FF:000007">
    <property type="entry name" value="NAD/NADP-dependent betaine aldehyde dehydrogenase"/>
    <property type="match status" value="1"/>
</dbReference>
<organism evidence="4 5">
    <name type="scientific">Albimonas donghaensis</name>
    <dbReference type="NCBI Taxonomy" id="356660"/>
    <lineage>
        <taxon>Bacteria</taxon>
        <taxon>Pseudomonadati</taxon>
        <taxon>Pseudomonadota</taxon>
        <taxon>Alphaproteobacteria</taxon>
        <taxon>Rhodobacterales</taxon>
        <taxon>Paracoccaceae</taxon>
        <taxon>Albimonas</taxon>
    </lineage>
</organism>
<sequence length="484" mass="50563">MSGCTSSPHLGESFIDGRWIAPVTPAPFEALNPATGRPYARFDLAGAAEADAAARAAAAAFPAWSATTRQDRIDALTRVATIYKRRMEEMAAAISTEMGAPARLALRAQAGAGYGHLKEAIRVLEDYMFEETMGTALVTHEPLGVCALITPWNWPMNQIACKVAPALAAGCTMILKPSELAPLSALLFAEILEEAELPAGVFNLVIGEGRTAGATLSAHPDVDMVSFTGSNRGGVAVALAAAPSVKRVHQELGGKSANVLLPDVDFDRAVPAAVRACMANSGQSCDAPTRLLVPADRLADVEALAAGAAESLKVGPPDAEGVFLGPLANRAQFDRVRMMIREAAEGGARLLCGGPDRPSDLPGSAAEGFYIRPTVFSGVTPDMALAREEVFGPVLAILAYGDEADALRLVHATRYGLSGYVSSADSSRALAFARRMRTGMVHINGAASDFAAPFGGWGASGNGEEWGRRGLEAYLIPRSLFGAT</sequence>
<evidence type="ECO:0000256" key="2">
    <source>
        <dbReference type="ARBA" id="ARBA00023002"/>
    </source>
</evidence>
<dbReference type="Pfam" id="PF00171">
    <property type="entry name" value="Aldedh"/>
    <property type="match status" value="1"/>
</dbReference>
<dbReference type="GO" id="GO:0016620">
    <property type="term" value="F:oxidoreductase activity, acting on the aldehyde or oxo group of donors, NAD or NADP as acceptor"/>
    <property type="evidence" value="ECO:0007669"/>
    <property type="project" value="InterPro"/>
</dbReference>
<dbReference type="RefSeq" id="WP_245710643.1">
    <property type="nucleotide sequence ID" value="NZ_FNMZ01000008.1"/>
</dbReference>
<dbReference type="InterPro" id="IPR016162">
    <property type="entry name" value="Ald_DH_N"/>
</dbReference>
<dbReference type="CDD" id="cd07138">
    <property type="entry name" value="ALDH_CddD_SSP0762"/>
    <property type="match status" value="1"/>
</dbReference>
<comment type="similarity">
    <text evidence="1">Belongs to the aldehyde dehydrogenase family.</text>
</comment>
<dbReference type="SUPFAM" id="SSF53720">
    <property type="entry name" value="ALDH-like"/>
    <property type="match status" value="1"/>
</dbReference>
<reference evidence="4 5" key="1">
    <citation type="submission" date="2016-10" db="EMBL/GenBank/DDBJ databases">
        <authorList>
            <person name="de Groot N.N."/>
        </authorList>
    </citation>
    <scope>NUCLEOTIDE SEQUENCE [LARGE SCALE GENOMIC DNA]</scope>
    <source>
        <strain evidence="4 5">DSM 17890</strain>
    </source>
</reference>
<accession>A0A1H3DTB7</accession>
<evidence type="ECO:0000313" key="5">
    <source>
        <dbReference type="Proteomes" id="UP000199118"/>
    </source>
</evidence>